<dbReference type="InterPro" id="IPR025455">
    <property type="entry name" value="DUF4276"/>
</dbReference>
<reference evidence="1 2" key="1">
    <citation type="submission" date="2019-08" db="EMBL/GenBank/DDBJ databases">
        <authorList>
            <person name="Liang Q."/>
        </authorList>
    </citation>
    <scope>NUCLEOTIDE SEQUENCE [LARGE SCALE GENOMIC DNA]</scope>
    <source>
        <strain evidence="1 2">V1718</strain>
    </source>
</reference>
<dbReference type="OrthoDB" id="9801478at2"/>
<dbReference type="RefSeq" id="WP_146961121.1">
    <property type="nucleotide sequence ID" value="NZ_CP042467.1"/>
</dbReference>
<keyword evidence="2" id="KW-1185">Reference proteome</keyword>
<dbReference type="Proteomes" id="UP000321595">
    <property type="component" value="Chromosome"/>
</dbReference>
<evidence type="ECO:0000313" key="1">
    <source>
        <dbReference type="EMBL" id="QED28572.1"/>
    </source>
</evidence>
<protein>
    <submittedName>
        <fullName evidence="1">DUF4276 family protein</fullName>
    </submittedName>
</protein>
<dbReference type="AlphaFoldDB" id="A0A5B8XRJ0"/>
<evidence type="ECO:0000313" key="2">
    <source>
        <dbReference type="Proteomes" id="UP000321595"/>
    </source>
</evidence>
<dbReference type="Pfam" id="PF14103">
    <property type="entry name" value="DUF4276"/>
    <property type="match status" value="1"/>
</dbReference>
<proteinExistence type="predicted"/>
<dbReference type="KEGG" id="bbae:FRD01_15290"/>
<accession>A0A5B8XRJ0</accession>
<name>A0A5B8XRJ0_9DELT</name>
<gene>
    <name evidence="1" type="ORF">FRD01_15290</name>
</gene>
<sequence>MSDFAEVIVIVEGPTEQLFVKELLGPYIARKNVFLTPIILDKPGQKGGDVKFARAKNDIGLHLKQRGDTWVTLMVDYYGIRSDWPGLQEARQKSDPGAKAETINKATLTEVEQLFSEYTRGSRFIPYVSMHEFEALYFSAPEVLASEIGVTLEVVSSILEECGEAEAINDSPNTSPSHRLRKLSPRFKKTTTGIAIAKEVGLERMRESCPLFSAWVERLELLSTNPP</sequence>
<dbReference type="EMBL" id="CP042467">
    <property type="protein sequence ID" value="QED28572.1"/>
    <property type="molecule type" value="Genomic_DNA"/>
</dbReference>
<organism evidence="1 2">
    <name type="scientific">Microvenator marinus</name>
    <dbReference type="NCBI Taxonomy" id="2600177"/>
    <lineage>
        <taxon>Bacteria</taxon>
        <taxon>Deltaproteobacteria</taxon>
        <taxon>Bradymonadales</taxon>
        <taxon>Microvenatoraceae</taxon>
        <taxon>Microvenator</taxon>
    </lineage>
</organism>